<gene>
    <name evidence="1" type="ORF">EPI10_030477</name>
</gene>
<dbReference type="PANTHER" id="PTHR11439:SF503">
    <property type="entry name" value="CYSTEINE-RICH RLK (RECEPTOR-LIKE PROTEIN KINASE) 8"/>
    <property type="match status" value="1"/>
</dbReference>
<dbReference type="Proteomes" id="UP000325315">
    <property type="component" value="Unassembled WGS sequence"/>
</dbReference>
<proteinExistence type="predicted"/>
<organism evidence="1 2">
    <name type="scientific">Gossypium australe</name>
    <dbReference type="NCBI Taxonomy" id="47621"/>
    <lineage>
        <taxon>Eukaryota</taxon>
        <taxon>Viridiplantae</taxon>
        <taxon>Streptophyta</taxon>
        <taxon>Embryophyta</taxon>
        <taxon>Tracheophyta</taxon>
        <taxon>Spermatophyta</taxon>
        <taxon>Magnoliopsida</taxon>
        <taxon>eudicotyledons</taxon>
        <taxon>Gunneridae</taxon>
        <taxon>Pentapetalae</taxon>
        <taxon>rosids</taxon>
        <taxon>malvids</taxon>
        <taxon>Malvales</taxon>
        <taxon>Malvaceae</taxon>
        <taxon>Malvoideae</taxon>
        <taxon>Gossypium</taxon>
    </lineage>
</organism>
<dbReference type="AlphaFoldDB" id="A0A5B6WYW8"/>
<keyword evidence="2" id="KW-1185">Reference proteome</keyword>
<evidence type="ECO:0008006" key="3">
    <source>
        <dbReference type="Google" id="ProtNLM"/>
    </source>
</evidence>
<name>A0A5B6WYW8_9ROSI</name>
<reference evidence="2" key="1">
    <citation type="journal article" date="2019" name="Plant Biotechnol. J.">
        <title>Genome sequencing of the Australian wild diploid species Gossypium australe highlights disease resistance and delayed gland morphogenesis.</title>
        <authorList>
            <person name="Cai Y."/>
            <person name="Cai X."/>
            <person name="Wang Q."/>
            <person name="Wang P."/>
            <person name="Zhang Y."/>
            <person name="Cai C."/>
            <person name="Xu Y."/>
            <person name="Wang K."/>
            <person name="Zhou Z."/>
            <person name="Wang C."/>
            <person name="Geng S."/>
            <person name="Li B."/>
            <person name="Dong Q."/>
            <person name="Hou Y."/>
            <person name="Wang H."/>
            <person name="Ai P."/>
            <person name="Liu Z."/>
            <person name="Yi F."/>
            <person name="Sun M."/>
            <person name="An G."/>
            <person name="Cheng J."/>
            <person name="Zhang Y."/>
            <person name="Shi Q."/>
            <person name="Xie Y."/>
            <person name="Shi X."/>
            <person name="Chang Y."/>
            <person name="Huang F."/>
            <person name="Chen Y."/>
            <person name="Hong S."/>
            <person name="Mi L."/>
            <person name="Sun Q."/>
            <person name="Zhang L."/>
            <person name="Zhou B."/>
            <person name="Peng R."/>
            <person name="Zhang X."/>
            <person name="Liu F."/>
        </authorList>
    </citation>
    <scope>NUCLEOTIDE SEQUENCE [LARGE SCALE GENOMIC DNA]</scope>
    <source>
        <strain evidence="2">cv. PA1801</strain>
    </source>
</reference>
<accession>A0A5B6WYW8</accession>
<sequence>MSNLGEMTYFLGLEVIQACDIGFEMKILQRYYMENCKSTNTPIAQGEKFSSNEDVERVDKTSYRSLVGCLLFFTASRLDIMFPISLLPRYMHCCNANHYRAAKRVL</sequence>
<dbReference type="EMBL" id="SMMG02000001">
    <property type="protein sequence ID" value="KAA3486586.1"/>
    <property type="molecule type" value="Genomic_DNA"/>
</dbReference>
<dbReference type="OrthoDB" id="413760at2759"/>
<evidence type="ECO:0000313" key="2">
    <source>
        <dbReference type="Proteomes" id="UP000325315"/>
    </source>
</evidence>
<dbReference type="PANTHER" id="PTHR11439">
    <property type="entry name" value="GAG-POL-RELATED RETROTRANSPOSON"/>
    <property type="match status" value="1"/>
</dbReference>
<protein>
    <recommendedName>
        <fullName evidence="3">Retrovirus-related Pol polyprotein from transposon TNT 1-94</fullName>
    </recommendedName>
</protein>
<evidence type="ECO:0000313" key="1">
    <source>
        <dbReference type="EMBL" id="KAA3486586.1"/>
    </source>
</evidence>
<comment type="caution">
    <text evidence="1">The sequence shown here is derived from an EMBL/GenBank/DDBJ whole genome shotgun (WGS) entry which is preliminary data.</text>
</comment>